<keyword evidence="4" id="KW-1185">Reference proteome</keyword>
<evidence type="ECO:0000313" key="3">
    <source>
        <dbReference type="EMBL" id="OOC58655.1"/>
    </source>
</evidence>
<proteinExistence type="predicted"/>
<organism evidence="2">
    <name type="scientific">Paenibacillus ihbetae</name>
    <dbReference type="NCBI Taxonomy" id="1870820"/>
    <lineage>
        <taxon>Bacteria</taxon>
        <taxon>Bacillati</taxon>
        <taxon>Bacillota</taxon>
        <taxon>Bacilli</taxon>
        <taxon>Bacillales</taxon>
        <taxon>Paenibacillaceae</taxon>
        <taxon>Paenibacillus</taxon>
    </lineage>
</organism>
<dbReference type="Proteomes" id="UP000189059">
    <property type="component" value="Unassembled WGS sequence"/>
</dbReference>
<dbReference type="EMBL" id="MRVI01000002">
    <property type="protein sequence ID" value="OOC58655.1"/>
    <property type="molecule type" value="Genomic_DNA"/>
</dbReference>
<evidence type="ECO:0000313" key="4">
    <source>
        <dbReference type="Proteomes" id="UP000189059"/>
    </source>
</evidence>
<dbReference type="AlphaFoldDB" id="A0A1B2DYQ5"/>
<sequence>MNPFEKIFNYQILSRLEDSGTFMVTSQERSWLKTMLDHPAAADAFSPATLEKLRAILEPDAGMETPEHLLEKAKAAGKPVVHPLLRPLRRAIMRKRAINISYAIKGGRTHADQPGLPYKLEFSMVKQEWYLLWYHRKNRSLLRTRLYSILSVSEEPIAESDADRILERLPRLLDARRTEAVIDVVPRYNGELSRILYALSCFDKEVTYDEEQDTYSVRLSVPGDEQEYLLSKLRFLGRRVRIREGAYLRRRMLESSTKALERYGIVPASKEKVPKG</sequence>
<dbReference type="PROSITE" id="PS52050">
    <property type="entry name" value="WYL"/>
    <property type="match status" value="1"/>
</dbReference>
<dbReference type="OrthoDB" id="2858389at2"/>
<name>A0A1B2DYQ5_9BACL</name>
<protein>
    <submittedName>
        <fullName evidence="3">WYL domain-containing protein</fullName>
    </submittedName>
</protein>
<dbReference type="EMBL" id="CP016809">
    <property type="protein sequence ID" value="ANY72757.1"/>
    <property type="molecule type" value="Genomic_DNA"/>
</dbReference>
<evidence type="ECO:0000313" key="2">
    <source>
        <dbReference type="EMBL" id="ANY72757.1"/>
    </source>
</evidence>
<reference evidence="3 4" key="2">
    <citation type="submission" date="2016-12" db="EMBL/GenBank/DDBJ databases">
        <title>Genome sequencing and description of Paenibacillus sp. nov. from high altitude lake in the Indian Trans- Himalayas.</title>
        <authorList>
            <person name="Kiran S."/>
            <person name="Swarnkar M.K."/>
            <person name="Rana A."/>
            <person name="Tewari R."/>
            <person name="Gulati A."/>
        </authorList>
    </citation>
    <scope>NUCLEOTIDE SEQUENCE [LARGE SCALE GENOMIC DNA]</scope>
    <source>
        <strain evidence="3 4">IHBB 9951</strain>
    </source>
</reference>
<dbReference type="Pfam" id="PF13280">
    <property type="entry name" value="WYL"/>
    <property type="match status" value="1"/>
</dbReference>
<dbReference type="RefSeq" id="WP_077569557.1">
    <property type="nucleotide sequence ID" value="NZ_CP016809.1"/>
</dbReference>
<evidence type="ECO:0000259" key="1">
    <source>
        <dbReference type="Pfam" id="PF13280"/>
    </source>
</evidence>
<dbReference type="InterPro" id="IPR026881">
    <property type="entry name" value="WYL_dom"/>
</dbReference>
<gene>
    <name evidence="3" type="ORF">BBD40_23460</name>
    <name evidence="2" type="ORF">BBD41_09230</name>
</gene>
<reference evidence="2" key="1">
    <citation type="submission" date="2016-08" db="EMBL/GenBank/DDBJ databases">
        <title>Complete Genome Seqeunce of Paenibacillus sp. nov. IHBB 9852 from high altitute lake of Indian trans-Himalayas.</title>
        <authorList>
            <person name="Kiran S."/>
            <person name="Swarnkar M.K."/>
            <person name="Rana A."/>
            <person name="Tewari R."/>
            <person name="Gulati A."/>
        </authorList>
    </citation>
    <scope>NUCLEOTIDE SEQUENCE [LARGE SCALE GENOMIC DNA]</scope>
    <source>
        <strain evidence="2">IHBB 9852</strain>
    </source>
</reference>
<feature type="domain" description="WYL" evidence="1">
    <location>
        <begin position="84"/>
        <end position="147"/>
    </location>
</feature>
<accession>A0A1B2DYQ5</accession>
<dbReference type="KEGG" id="pib:BBD41_09230"/>